<dbReference type="InterPro" id="IPR012675">
    <property type="entry name" value="Beta-grasp_dom_sf"/>
</dbReference>
<organism evidence="5 6">
    <name type="scientific">Candidatus Buchananbacteria bacterium RIFCSPHIGHO2_01_FULL_39_8</name>
    <dbReference type="NCBI Taxonomy" id="1797533"/>
    <lineage>
        <taxon>Bacteria</taxon>
        <taxon>Candidatus Buchananiibacteriota</taxon>
    </lineage>
</organism>
<dbReference type="AlphaFoldDB" id="A0A1G1XZT5"/>
<dbReference type="FunFam" id="3.10.20.30:FF:000002">
    <property type="entry name" value="GTP pyrophosphokinase (RelA/SpoT)"/>
    <property type="match status" value="1"/>
</dbReference>
<evidence type="ECO:0000313" key="6">
    <source>
        <dbReference type="Proteomes" id="UP000176241"/>
    </source>
</evidence>
<dbReference type="SMART" id="SM00954">
    <property type="entry name" value="RelA_SpoT"/>
    <property type="match status" value="1"/>
</dbReference>
<dbReference type="STRING" id="1797533.A2731_00245"/>
<proteinExistence type="inferred from homology"/>
<dbReference type="GO" id="GO:0005886">
    <property type="term" value="C:plasma membrane"/>
    <property type="evidence" value="ECO:0007669"/>
    <property type="project" value="TreeGrafter"/>
</dbReference>
<dbReference type="InterPro" id="IPR003607">
    <property type="entry name" value="HD/PDEase_dom"/>
</dbReference>
<dbReference type="InterPro" id="IPR033655">
    <property type="entry name" value="TGS_RelA/SpoT"/>
</dbReference>
<comment type="pathway">
    <text evidence="1">Purine metabolism.</text>
</comment>
<feature type="domain" description="HD" evidence="3">
    <location>
        <begin position="41"/>
        <end position="139"/>
    </location>
</feature>
<evidence type="ECO:0000313" key="5">
    <source>
        <dbReference type="EMBL" id="OGY45060.1"/>
    </source>
</evidence>
<dbReference type="Gene3D" id="3.10.20.30">
    <property type="match status" value="1"/>
</dbReference>
<dbReference type="PROSITE" id="PS51831">
    <property type="entry name" value="HD"/>
    <property type="match status" value="1"/>
</dbReference>
<dbReference type="SUPFAM" id="SSF109604">
    <property type="entry name" value="HD-domain/PDEase-like"/>
    <property type="match status" value="1"/>
</dbReference>
<comment type="function">
    <text evidence="2">In eubacteria ppGpp (guanosine 3'-diphosphate 5'-diphosphate) is a mediator of the stringent response that coordinates a variety of cellular activities in response to changes in nutritional abundance.</text>
</comment>
<evidence type="ECO:0000259" key="4">
    <source>
        <dbReference type="PROSITE" id="PS51880"/>
    </source>
</evidence>
<evidence type="ECO:0008006" key="7">
    <source>
        <dbReference type="Google" id="ProtNLM"/>
    </source>
</evidence>
<dbReference type="Gene3D" id="3.30.460.10">
    <property type="entry name" value="Beta Polymerase, domain 2"/>
    <property type="match status" value="1"/>
</dbReference>
<evidence type="ECO:0000256" key="2">
    <source>
        <dbReference type="RuleBase" id="RU003847"/>
    </source>
</evidence>
<comment type="similarity">
    <text evidence="2">Belongs to the relA/spoT family.</text>
</comment>
<dbReference type="CDD" id="cd00077">
    <property type="entry name" value="HDc"/>
    <property type="match status" value="1"/>
</dbReference>
<dbReference type="Pfam" id="PF04607">
    <property type="entry name" value="RelA_SpoT"/>
    <property type="match status" value="1"/>
</dbReference>
<dbReference type="InterPro" id="IPR012676">
    <property type="entry name" value="TGS-like"/>
</dbReference>
<dbReference type="InterPro" id="IPR006674">
    <property type="entry name" value="HD_domain"/>
</dbReference>
<dbReference type="Pfam" id="PF02824">
    <property type="entry name" value="TGS"/>
    <property type="match status" value="1"/>
</dbReference>
<protein>
    <recommendedName>
        <fullName evidence="7">TGS domain-containing protein</fullName>
    </recommendedName>
</protein>
<dbReference type="PROSITE" id="PS51880">
    <property type="entry name" value="TGS"/>
    <property type="match status" value="1"/>
</dbReference>
<dbReference type="NCBIfam" id="TIGR00691">
    <property type="entry name" value="spoT_relA"/>
    <property type="match status" value="1"/>
</dbReference>
<dbReference type="GO" id="GO:0015969">
    <property type="term" value="P:guanosine tetraphosphate metabolic process"/>
    <property type="evidence" value="ECO:0007669"/>
    <property type="project" value="InterPro"/>
</dbReference>
<dbReference type="EMBL" id="MHIC01000019">
    <property type="protein sequence ID" value="OGY45060.1"/>
    <property type="molecule type" value="Genomic_DNA"/>
</dbReference>
<comment type="caution">
    <text evidence="5">The sequence shown here is derived from an EMBL/GenBank/DDBJ whole genome shotgun (WGS) entry which is preliminary data.</text>
</comment>
<dbReference type="SUPFAM" id="SSF81271">
    <property type="entry name" value="TGS-like"/>
    <property type="match status" value="1"/>
</dbReference>
<dbReference type="InterPro" id="IPR004095">
    <property type="entry name" value="TGS"/>
</dbReference>
<dbReference type="FunFam" id="3.30.460.10:FF:000001">
    <property type="entry name" value="GTP pyrophosphokinase RelA"/>
    <property type="match status" value="1"/>
</dbReference>
<dbReference type="CDD" id="cd01668">
    <property type="entry name" value="TGS_RSH"/>
    <property type="match status" value="1"/>
</dbReference>
<accession>A0A1G1XZT5</accession>
<dbReference type="Gene3D" id="1.10.3210.10">
    <property type="entry name" value="Hypothetical protein af1432"/>
    <property type="match status" value="1"/>
</dbReference>
<dbReference type="InterPro" id="IPR007685">
    <property type="entry name" value="RelA_SpoT"/>
</dbReference>
<dbReference type="PANTHER" id="PTHR21262">
    <property type="entry name" value="GUANOSINE-3',5'-BIS DIPHOSPHATE 3'-PYROPHOSPHOHYDROLASE"/>
    <property type="match status" value="1"/>
</dbReference>
<gene>
    <name evidence="5" type="ORF">A2731_00245</name>
</gene>
<evidence type="ECO:0000256" key="1">
    <source>
        <dbReference type="ARBA" id="ARBA00025704"/>
    </source>
</evidence>
<sequence length="482" mass="55788">MPVIGNFRRKKSDVDLDLVRLAYDFAQEAHKDQNRKSGEPYINHSLQTALTLAKMGLDQDTIIAALLHDVPEDTQYSLVDIEKNFGPEVANLVGGITKLGIIKYRGIQKYAENLRKMFVSMAQDIRIILIKMADRLHNLKTLSSLPPEKQKRIAQESLEIYAPIAHRLGMGQIKGEIEDLSFPYVYPEEYEWLKKEVLPKIELKLEYIRRVIEVVRKELAKNKIKVIDIHGRAKRLYSLYKKLIKPHYDRDVSKIYDLVAIRIIVPDVADCYNVLGTIHRLWKPLPGRIKDYISQPKPNGYQSLHTTVFCLEGKITEFQIRTEEMHQQAEYGIAAHWHYEEIGKKSKKITGKGYTLPKRLRWIEDLVRWQRETQDSQQYLKSLTVDVFKNRIFVFTPQGDVIDLPEEATPIDFAYQVHTWIGDHCAGAKINNRMAALDNKLKNGDVIEIITDKNRKGPSRDWLKFAKTNAARGKIRARAPKH</sequence>
<dbReference type="FunFam" id="1.10.3210.10:FF:000001">
    <property type="entry name" value="GTP pyrophosphokinase RelA"/>
    <property type="match status" value="1"/>
</dbReference>
<dbReference type="InterPro" id="IPR043519">
    <property type="entry name" value="NT_sf"/>
</dbReference>
<name>A0A1G1XZT5_9BACT</name>
<dbReference type="SMART" id="SM00471">
    <property type="entry name" value="HDc"/>
    <property type="match status" value="1"/>
</dbReference>
<dbReference type="Proteomes" id="UP000176241">
    <property type="component" value="Unassembled WGS sequence"/>
</dbReference>
<dbReference type="Pfam" id="PF13328">
    <property type="entry name" value="HD_4"/>
    <property type="match status" value="1"/>
</dbReference>
<dbReference type="InterPro" id="IPR004811">
    <property type="entry name" value="RelA/Spo_fam"/>
</dbReference>
<feature type="domain" description="TGS" evidence="4">
    <location>
        <begin position="390"/>
        <end position="451"/>
    </location>
</feature>
<dbReference type="PANTHER" id="PTHR21262:SF31">
    <property type="entry name" value="GTP PYROPHOSPHOKINASE"/>
    <property type="match status" value="1"/>
</dbReference>
<reference evidence="5 6" key="1">
    <citation type="journal article" date="2016" name="Nat. Commun.">
        <title>Thousands of microbial genomes shed light on interconnected biogeochemical processes in an aquifer system.</title>
        <authorList>
            <person name="Anantharaman K."/>
            <person name="Brown C.T."/>
            <person name="Hug L.A."/>
            <person name="Sharon I."/>
            <person name="Castelle C.J."/>
            <person name="Probst A.J."/>
            <person name="Thomas B.C."/>
            <person name="Singh A."/>
            <person name="Wilkins M.J."/>
            <person name="Karaoz U."/>
            <person name="Brodie E.L."/>
            <person name="Williams K.H."/>
            <person name="Hubbard S.S."/>
            <person name="Banfield J.F."/>
        </authorList>
    </citation>
    <scope>NUCLEOTIDE SEQUENCE [LARGE SCALE GENOMIC DNA]</scope>
</reference>
<dbReference type="SUPFAM" id="SSF81301">
    <property type="entry name" value="Nucleotidyltransferase"/>
    <property type="match status" value="1"/>
</dbReference>
<evidence type="ECO:0000259" key="3">
    <source>
        <dbReference type="PROSITE" id="PS51831"/>
    </source>
</evidence>
<dbReference type="CDD" id="cd05399">
    <property type="entry name" value="NT_Rel-Spo_like"/>
    <property type="match status" value="1"/>
</dbReference>